<sequence length="910" mass="103031">MIKTITHHYRKMPSLGKILFWILLFMGVFAVSFKLLYAENIPFENDLPTIFSGWFNAWYYSNTYFRFGGNNFVGIIFRQTPEVVAPTYITINGGAQAIACTSHLRGIYYNNQRGRRIRPLDQVNLQTLQASSLATGYSNMTVTNWFYSNCTTVTWSFIANANDVFGQIDHTLGSQTGFRIIAWITYDFINNQIGWPVLDHTLIINTWWVHAGFMFDTNWGIAELSMNVPWCQSFTSSPSLSPIVIPQGSGMTFTCGWTNVSWYILNIFLSWGTSPIIQDLQLNNWWLNTRLTGGDLVTGDYIATCSVINSQYSWPQCWNQIAFHVWDISIPTPPLTGTCNPNFQGEITFASSFGSTVLNQSLGTYFTNKTGIMLQLGATEPAHFYVSGDFIENPLSGDYAGTGIFNYATAPVTLLTTNGWNYFWSTYSTGGWSGMVLCTYIDAIKRVYVDTLPPTTPSLITPITWTNMCPSSPLIVTRTASTDSGAGLANYKYEVYNNNGMATGLMLSWVVSNTITGISLNVSLLPLGTYYMRILAIDNVGMSSSSAPISFTASTQYCAWGTGVMIVTPILWLRNLDLDKIYRSDPIYILGLTWPTLINISKGMLFINNATGGNWTTGIVTSNDTLYIEMNSSNTYDTTVSSEIRVLGLTWTFSLTTKKSSCILSAAEKLVVQNMYQNLKSQYNNNISKLSDFLNTFQSMVKDEAQLSKSCTLEYLLSLIEDDLGSQWGINTSNHITPNCKEYSIGYDIVQKAYYAPEMKNRYFFINRESLIRHLDYYNPWDCHINTYLNNFRTNDTSNPMKHTAPNGKIYHYVGQYGWYSAIELTSPRYFDSLSSINMYVDLKNPAKDIRTHTVDTAFTPITYAAPNGKEYKIYKTDRWYMSYKLMRVRYYPTLSEIKRLIDVNNPSRY</sequence>
<dbReference type="InterPro" id="IPR013783">
    <property type="entry name" value="Ig-like_fold"/>
</dbReference>
<feature type="transmembrane region" description="Helical" evidence="1">
    <location>
        <begin position="18"/>
        <end position="37"/>
    </location>
</feature>
<dbReference type="Gene3D" id="2.60.40.10">
    <property type="entry name" value="Immunoglobulins"/>
    <property type="match status" value="1"/>
</dbReference>
<gene>
    <name evidence="2" type="ORF">ACD_80C00048G0002</name>
</gene>
<accession>K1XJT1</accession>
<keyword evidence="1" id="KW-0812">Transmembrane</keyword>
<dbReference type="EMBL" id="AMFJ01036055">
    <property type="protein sequence ID" value="EKD25457.1"/>
    <property type="molecule type" value="Genomic_DNA"/>
</dbReference>
<evidence type="ECO:0000313" key="2">
    <source>
        <dbReference type="EMBL" id="EKD25457.1"/>
    </source>
</evidence>
<keyword evidence="1" id="KW-0472">Membrane</keyword>
<proteinExistence type="predicted"/>
<keyword evidence="1" id="KW-1133">Transmembrane helix</keyword>
<name>K1XJT1_9BACT</name>
<reference evidence="2" key="1">
    <citation type="journal article" date="2012" name="Science">
        <title>Fermentation, hydrogen, and sulfur metabolism in multiple uncultivated bacterial phyla.</title>
        <authorList>
            <person name="Wrighton K.C."/>
            <person name="Thomas B.C."/>
            <person name="Sharon I."/>
            <person name="Miller C.S."/>
            <person name="Castelle C.J."/>
            <person name="VerBerkmoes N.C."/>
            <person name="Wilkins M.J."/>
            <person name="Hettich R.L."/>
            <person name="Lipton M.S."/>
            <person name="Williams K.H."/>
            <person name="Long P.E."/>
            <person name="Banfield J.F."/>
        </authorList>
    </citation>
    <scope>NUCLEOTIDE SEQUENCE [LARGE SCALE GENOMIC DNA]</scope>
</reference>
<protein>
    <recommendedName>
        <fullName evidence="3">Fibronectin type-III domain-containing protein</fullName>
    </recommendedName>
</protein>
<organism evidence="2">
    <name type="scientific">uncultured bacterium</name>
    <name type="common">gcode 4</name>
    <dbReference type="NCBI Taxonomy" id="1234023"/>
    <lineage>
        <taxon>Bacteria</taxon>
        <taxon>environmental samples</taxon>
    </lineage>
</organism>
<evidence type="ECO:0008006" key="3">
    <source>
        <dbReference type="Google" id="ProtNLM"/>
    </source>
</evidence>
<evidence type="ECO:0000256" key="1">
    <source>
        <dbReference type="SAM" id="Phobius"/>
    </source>
</evidence>
<dbReference type="AlphaFoldDB" id="K1XJT1"/>
<comment type="caution">
    <text evidence="2">The sequence shown here is derived from an EMBL/GenBank/DDBJ whole genome shotgun (WGS) entry which is preliminary data.</text>
</comment>